<dbReference type="GO" id="GO:0016020">
    <property type="term" value="C:membrane"/>
    <property type="evidence" value="ECO:0007669"/>
    <property type="project" value="UniProtKB-SubCell"/>
</dbReference>
<keyword evidence="4 6" id="KW-1133">Transmembrane helix</keyword>
<evidence type="ECO:0000256" key="6">
    <source>
        <dbReference type="SAM" id="Phobius"/>
    </source>
</evidence>
<comment type="caution">
    <text evidence="8">The sequence shown here is derived from an EMBL/GenBank/DDBJ whole genome shotgun (WGS) entry which is preliminary data.</text>
</comment>
<protein>
    <submittedName>
        <fullName evidence="8">Major facilitator transporter</fullName>
    </submittedName>
</protein>
<dbReference type="SUPFAM" id="SSF103473">
    <property type="entry name" value="MFS general substrate transporter"/>
    <property type="match status" value="1"/>
</dbReference>
<evidence type="ECO:0000313" key="8">
    <source>
        <dbReference type="EMBL" id="EQD47932.1"/>
    </source>
</evidence>
<feature type="transmembrane region" description="Helical" evidence="6">
    <location>
        <begin position="181"/>
        <end position="199"/>
    </location>
</feature>
<evidence type="ECO:0000256" key="5">
    <source>
        <dbReference type="ARBA" id="ARBA00023136"/>
    </source>
</evidence>
<feature type="transmembrane region" description="Helical" evidence="6">
    <location>
        <begin position="32"/>
        <end position="50"/>
    </location>
</feature>
<reference evidence="8" key="1">
    <citation type="submission" date="2013-08" db="EMBL/GenBank/DDBJ databases">
        <authorList>
            <person name="Mendez C."/>
            <person name="Richter M."/>
            <person name="Ferrer M."/>
            <person name="Sanchez J."/>
        </authorList>
    </citation>
    <scope>NUCLEOTIDE SEQUENCE</scope>
</reference>
<keyword evidence="5 6" id="KW-0472">Membrane</keyword>
<name>T0ZTP8_9ZZZZ</name>
<feature type="non-terminal residue" evidence="8">
    <location>
        <position position="200"/>
    </location>
</feature>
<evidence type="ECO:0000256" key="1">
    <source>
        <dbReference type="ARBA" id="ARBA00004141"/>
    </source>
</evidence>
<keyword evidence="3 6" id="KW-0812">Transmembrane</keyword>
<comment type="subcellular location">
    <subcellularLocation>
        <location evidence="1">Membrane</location>
        <topology evidence="1">Multi-pass membrane protein</topology>
    </subcellularLocation>
</comment>
<gene>
    <name evidence="8" type="ORF">B2A_08216</name>
</gene>
<dbReference type="PANTHER" id="PTHR42718">
    <property type="entry name" value="MAJOR FACILITATOR SUPERFAMILY MULTIDRUG TRANSPORTER MFSC"/>
    <property type="match status" value="1"/>
</dbReference>
<dbReference type="Gene3D" id="1.20.1250.20">
    <property type="entry name" value="MFS general substrate transporter like domains"/>
    <property type="match status" value="1"/>
</dbReference>
<evidence type="ECO:0000256" key="3">
    <source>
        <dbReference type="ARBA" id="ARBA00022692"/>
    </source>
</evidence>
<dbReference type="InterPro" id="IPR020846">
    <property type="entry name" value="MFS_dom"/>
</dbReference>
<dbReference type="PROSITE" id="PS50850">
    <property type="entry name" value="MFS"/>
    <property type="match status" value="1"/>
</dbReference>
<dbReference type="GO" id="GO:0022857">
    <property type="term" value="F:transmembrane transporter activity"/>
    <property type="evidence" value="ECO:0007669"/>
    <property type="project" value="InterPro"/>
</dbReference>
<keyword evidence="2" id="KW-0813">Transport</keyword>
<dbReference type="EMBL" id="AUZZ01005909">
    <property type="protein sequence ID" value="EQD47932.1"/>
    <property type="molecule type" value="Genomic_DNA"/>
</dbReference>
<dbReference type="InterPro" id="IPR011701">
    <property type="entry name" value="MFS"/>
</dbReference>
<feature type="transmembrane region" description="Helical" evidence="6">
    <location>
        <begin position="150"/>
        <end position="169"/>
    </location>
</feature>
<feature type="domain" description="Major facilitator superfamily (MFS) profile" evidence="7">
    <location>
        <begin position="1"/>
        <end position="200"/>
    </location>
</feature>
<feature type="transmembrane region" description="Helical" evidence="6">
    <location>
        <begin position="119"/>
        <end position="138"/>
    </location>
</feature>
<accession>T0ZTP8</accession>
<evidence type="ECO:0000256" key="2">
    <source>
        <dbReference type="ARBA" id="ARBA00022448"/>
    </source>
</evidence>
<dbReference type="InterPro" id="IPR036259">
    <property type="entry name" value="MFS_trans_sf"/>
</dbReference>
<dbReference type="AlphaFoldDB" id="T0ZTP8"/>
<dbReference type="Pfam" id="PF07690">
    <property type="entry name" value="MFS_1"/>
    <property type="match status" value="1"/>
</dbReference>
<feature type="transmembrane region" description="Helical" evidence="6">
    <location>
        <begin position="85"/>
        <end position="107"/>
    </location>
</feature>
<feature type="non-terminal residue" evidence="8">
    <location>
        <position position="1"/>
    </location>
</feature>
<feature type="transmembrane region" description="Helical" evidence="6">
    <location>
        <begin position="62"/>
        <end position="79"/>
    </location>
</feature>
<sequence>GGLVTIVLYIEGMLTPSLPSIGSEFHVSIGEASLVLSSYLITGVALSPVVGKLGDIYGKKKMLAIVVVLYAVCVSITGFSPNFGFMVAARAFQGIGLTVFPLGMSLVREEFPREMVPKAQGLLSAMFGVGFAISLPLGSWVSDAYGWRTTYHTAIPFVVALAVLVILWVRESEFRRPETRVDYIGALLLGGSLAAFVLAL</sequence>
<reference evidence="8" key="2">
    <citation type="journal article" date="2014" name="ISME J.">
        <title>Microbial stratification in low pH oxic and suboxic macroscopic growths along an acid mine drainage.</title>
        <authorList>
            <person name="Mendez-Garcia C."/>
            <person name="Mesa V."/>
            <person name="Sprenger R.R."/>
            <person name="Richter M."/>
            <person name="Diez M.S."/>
            <person name="Solano J."/>
            <person name="Bargiela R."/>
            <person name="Golyshina O.V."/>
            <person name="Manteca A."/>
            <person name="Ramos J.L."/>
            <person name="Gallego J.R."/>
            <person name="Llorente I."/>
            <person name="Martins Dos Santos V.A."/>
            <person name="Jensen O.N."/>
            <person name="Pelaez A.I."/>
            <person name="Sanchez J."/>
            <person name="Ferrer M."/>
        </authorList>
    </citation>
    <scope>NUCLEOTIDE SEQUENCE</scope>
</reference>
<evidence type="ECO:0000259" key="7">
    <source>
        <dbReference type="PROSITE" id="PS50850"/>
    </source>
</evidence>
<proteinExistence type="predicted"/>
<dbReference type="PANTHER" id="PTHR42718:SF9">
    <property type="entry name" value="MAJOR FACILITATOR SUPERFAMILY MULTIDRUG TRANSPORTER MFSC"/>
    <property type="match status" value="1"/>
</dbReference>
<organism evidence="8">
    <name type="scientific">mine drainage metagenome</name>
    <dbReference type="NCBI Taxonomy" id="410659"/>
    <lineage>
        <taxon>unclassified sequences</taxon>
        <taxon>metagenomes</taxon>
        <taxon>ecological metagenomes</taxon>
    </lineage>
</organism>
<evidence type="ECO:0000256" key="4">
    <source>
        <dbReference type="ARBA" id="ARBA00022989"/>
    </source>
</evidence>